<keyword evidence="8 10" id="KW-0472">Membrane</keyword>
<feature type="transmembrane region" description="Helical" evidence="10">
    <location>
        <begin position="28"/>
        <end position="46"/>
    </location>
</feature>
<evidence type="ECO:0000256" key="5">
    <source>
        <dbReference type="ARBA" id="ARBA00022989"/>
    </source>
</evidence>
<keyword evidence="7" id="KW-0406">Ion transport</keyword>
<feature type="transmembrane region" description="Helical" evidence="10">
    <location>
        <begin position="185"/>
        <end position="204"/>
    </location>
</feature>
<dbReference type="GO" id="GO:0015385">
    <property type="term" value="F:sodium:proton antiporter activity"/>
    <property type="evidence" value="ECO:0007669"/>
    <property type="project" value="InterPro"/>
</dbReference>
<evidence type="ECO:0000313" key="12">
    <source>
        <dbReference type="EMBL" id="PKR77155.1"/>
    </source>
</evidence>
<keyword evidence="2" id="KW-0813">Transport</keyword>
<keyword evidence="3" id="KW-1003">Cell membrane</keyword>
<dbReference type="InterPro" id="IPR006153">
    <property type="entry name" value="Cation/H_exchanger_TM"/>
</dbReference>
<evidence type="ECO:0000256" key="1">
    <source>
        <dbReference type="ARBA" id="ARBA00004651"/>
    </source>
</evidence>
<dbReference type="GO" id="GO:0005886">
    <property type="term" value="C:plasma membrane"/>
    <property type="evidence" value="ECO:0007669"/>
    <property type="project" value="UniProtKB-SubCell"/>
</dbReference>
<feature type="transmembrane region" description="Helical" evidence="10">
    <location>
        <begin position="55"/>
        <end position="73"/>
    </location>
</feature>
<keyword evidence="9" id="KW-0739">Sodium transport</keyword>
<dbReference type="AlphaFoldDB" id="A0A2I0QS22"/>
<feature type="transmembrane region" description="Helical" evidence="10">
    <location>
        <begin position="106"/>
        <end position="124"/>
    </location>
</feature>
<feature type="transmembrane region" description="Helical" evidence="10">
    <location>
        <begin position="79"/>
        <end position="99"/>
    </location>
</feature>
<dbReference type="InterPro" id="IPR018422">
    <property type="entry name" value="Cation/H_exchanger_CPA1"/>
</dbReference>
<name>A0A2I0QS22_9BACI</name>
<reference evidence="12 13" key="1">
    <citation type="submission" date="2017-06" db="EMBL/GenBank/DDBJ databases">
        <title>the draft geome sequence of Illustriluteabacillus marina B3227.</title>
        <authorList>
            <person name="He R.-H."/>
            <person name="Du Z.-J."/>
        </authorList>
    </citation>
    <scope>NUCLEOTIDE SEQUENCE [LARGE SCALE GENOMIC DNA]</scope>
    <source>
        <strain evidence="12 13">B3227</strain>
    </source>
</reference>
<dbReference type="OrthoDB" id="9809206at2"/>
<dbReference type="InterPro" id="IPR038770">
    <property type="entry name" value="Na+/solute_symporter_sf"/>
</dbReference>
<dbReference type="PANTHER" id="PTHR10110">
    <property type="entry name" value="SODIUM/HYDROGEN EXCHANGER"/>
    <property type="match status" value="1"/>
</dbReference>
<evidence type="ECO:0000256" key="8">
    <source>
        <dbReference type="ARBA" id="ARBA00023136"/>
    </source>
</evidence>
<keyword evidence="6" id="KW-0915">Sodium</keyword>
<evidence type="ECO:0000256" key="9">
    <source>
        <dbReference type="ARBA" id="ARBA00023201"/>
    </source>
</evidence>
<comment type="subcellular location">
    <subcellularLocation>
        <location evidence="1">Cell membrane</location>
        <topology evidence="1">Multi-pass membrane protein</topology>
    </subcellularLocation>
</comment>
<dbReference type="GO" id="GO:0051453">
    <property type="term" value="P:regulation of intracellular pH"/>
    <property type="evidence" value="ECO:0007669"/>
    <property type="project" value="TreeGrafter"/>
</dbReference>
<dbReference type="PANTHER" id="PTHR10110:SF86">
    <property type="entry name" value="SODIUM_HYDROGEN EXCHANGER 7"/>
    <property type="match status" value="1"/>
</dbReference>
<keyword evidence="4 10" id="KW-0812">Transmembrane</keyword>
<protein>
    <submittedName>
        <fullName evidence="12">Sodium:proton antiporter</fullName>
    </submittedName>
</protein>
<evidence type="ECO:0000256" key="7">
    <source>
        <dbReference type="ARBA" id="ARBA00023065"/>
    </source>
</evidence>
<proteinExistence type="predicted"/>
<evidence type="ECO:0000256" key="3">
    <source>
        <dbReference type="ARBA" id="ARBA00022475"/>
    </source>
</evidence>
<dbReference type="Gene3D" id="1.20.1530.20">
    <property type="match status" value="1"/>
</dbReference>
<dbReference type="Pfam" id="PF00999">
    <property type="entry name" value="Na_H_Exchanger"/>
    <property type="match status" value="1"/>
</dbReference>
<feature type="transmembrane region" description="Helical" evidence="10">
    <location>
        <begin position="224"/>
        <end position="250"/>
    </location>
</feature>
<feature type="transmembrane region" description="Helical" evidence="10">
    <location>
        <begin position="270"/>
        <end position="288"/>
    </location>
</feature>
<comment type="caution">
    <text evidence="12">The sequence shown here is derived from an EMBL/GenBank/DDBJ whole genome shotgun (WGS) entry which is preliminary data.</text>
</comment>
<feature type="transmembrane region" description="Helical" evidence="10">
    <location>
        <begin position="300"/>
        <end position="324"/>
    </location>
</feature>
<evidence type="ECO:0000313" key="13">
    <source>
        <dbReference type="Proteomes" id="UP000243524"/>
    </source>
</evidence>
<dbReference type="GO" id="GO:0015386">
    <property type="term" value="F:potassium:proton antiporter activity"/>
    <property type="evidence" value="ECO:0007669"/>
    <property type="project" value="TreeGrafter"/>
</dbReference>
<dbReference type="Proteomes" id="UP000243524">
    <property type="component" value="Unassembled WGS sequence"/>
</dbReference>
<dbReference type="GO" id="GO:0098719">
    <property type="term" value="P:sodium ion import across plasma membrane"/>
    <property type="evidence" value="ECO:0007669"/>
    <property type="project" value="TreeGrafter"/>
</dbReference>
<keyword evidence="13" id="KW-1185">Reference proteome</keyword>
<evidence type="ECO:0000259" key="11">
    <source>
        <dbReference type="Pfam" id="PF00999"/>
    </source>
</evidence>
<feature type="transmembrane region" description="Helical" evidence="10">
    <location>
        <begin position="366"/>
        <end position="387"/>
    </location>
</feature>
<keyword evidence="5 10" id="KW-1133">Transmembrane helix</keyword>
<dbReference type="EMBL" id="PJNH01000003">
    <property type="protein sequence ID" value="PKR77155.1"/>
    <property type="molecule type" value="Genomic_DNA"/>
</dbReference>
<feature type="transmembrane region" description="Helical" evidence="10">
    <location>
        <begin position="336"/>
        <end position="354"/>
    </location>
</feature>
<evidence type="ECO:0000256" key="2">
    <source>
        <dbReference type="ARBA" id="ARBA00022448"/>
    </source>
</evidence>
<accession>A0A2I0QS22</accession>
<organism evidence="12 13">
    <name type="scientific">Halalkalibacillus sediminis</name>
    <dbReference type="NCBI Taxonomy" id="2018042"/>
    <lineage>
        <taxon>Bacteria</taxon>
        <taxon>Bacillati</taxon>
        <taxon>Bacillota</taxon>
        <taxon>Bacilli</taxon>
        <taxon>Bacillales</taxon>
        <taxon>Bacillaceae</taxon>
        <taxon>Halalkalibacillus</taxon>
    </lineage>
</organism>
<feature type="domain" description="Cation/H+ exchanger transmembrane" evidence="11">
    <location>
        <begin position="14"/>
        <end position="392"/>
    </location>
</feature>
<gene>
    <name evidence="12" type="ORF">CEY16_10450</name>
</gene>
<sequence length="396" mass="44043">MNAYHLITFVAIGFIIYAIDKRKEYFPVPIILLTLGIALSFIPFYAEAELTKKIIFEWFLPAILFVSAYQFPLKDFKKYFGVFTALATVGMLLTAFLLAGAMAATIGIALSIGFIGTLLIASILTPTDPVSVVNILKKSTDKAQLADIVEGESMFNDGTSVVLFTVVAGIYTNEQNFAILTFFKEFALVAFGGLAIGLVIGYTVSKIIHVTHHEEYQVMVSVVMAYGAFLVAEHFGVSGVLATVAAGLLFSYEIQDLENEEKYRNYLDGFWEVVNPVLLSILFIVMGIEAMDLLKWNHLWAIGVLFLLTLVVRFLVLYGVFQAIPKWRHEFSLKNINLMTWAGIKGTMSIALLLGFKDQYSGEAELIFSLTIGVIILSLVVQSLIIYPLTKWQQHH</sequence>
<dbReference type="RefSeq" id="WP_101331958.1">
    <property type="nucleotide sequence ID" value="NZ_PJNH01000003.1"/>
</dbReference>
<evidence type="ECO:0000256" key="6">
    <source>
        <dbReference type="ARBA" id="ARBA00023053"/>
    </source>
</evidence>
<evidence type="ECO:0000256" key="10">
    <source>
        <dbReference type="SAM" id="Phobius"/>
    </source>
</evidence>
<evidence type="ECO:0000256" key="4">
    <source>
        <dbReference type="ARBA" id="ARBA00022692"/>
    </source>
</evidence>